<dbReference type="EC" id="1.-.-.-" evidence="3"/>
<gene>
    <name evidence="3" type="ORF">HNQ08_002865</name>
</gene>
<reference evidence="3 4" key="1">
    <citation type="submission" date="2020-08" db="EMBL/GenBank/DDBJ databases">
        <title>Genomic Encyclopedia of Type Strains, Phase IV (KMG-IV): sequencing the most valuable type-strain genomes for metagenomic binning, comparative biology and taxonomic classification.</title>
        <authorList>
            <person name="Goeker M."/>
        </authorList>
    </citation>
    <scope>NUCLEOTIDE SEQUENCE [LARGE SCALE GENOMIC DNA]</scope>
    <source>
        <strain evidence="3 4">DSM 27939</strain>
    </source>
</reference>
<evidence type="ECO:0000256" key="1">
    <source>
        <dbReference type="ARBA" id="ARBA00006484"/>
    </source>
</evidence>
<dbReference type="PANTHER" id="PTHR44169">
    <property type="entry name" value="NADPH-DEPENDENT 1-ACYLDIHYDROXYACETONE PHOSPHATE REDUCTASE"/>
    <property type="match status" value="1"/>
</dbReference>
<dbReference type="RefSeq" id="WP_184133251.1">
    <property type="nucleotide sequence ID" value="NZ_JACHFL010000007.1"/>
</dbReference>
<keyword evidence="2 3" id="KW-0560">Oxidoreductase</keyword>
<dbReference type="InterPro" id="IPR020904">
    <property type="entry name" value="Sc_DH/Rdtase_CS"/>
</dbReference>
<dbReference type="GO" id="GO:0016491">
    <property type="term" value="F:oxidoreductase activity"/>
    <property type="evidence" value="ECO:0007669"/>
    <property type="project" value="UniProtKB-KW"/>
</dbReference>
<dbReference type="PRINTS" id="PR00081">
    <property type="entry name" value="GDHRDH"/>
</dbReference>
<accession>A0A7W8JVT9</accession>
<evidence type="ECO:0000313" key="3">
    <source>
        <dbReference type="EMBL" id="MBB5363758.1"/>
    </source>
</evidence>
<name>A0A7W8JVT9_9DEIO</name>
<dbReference type="Proteomes" id="UP000552709">
    <property type="component" value="Unassembled WGS sequence"/>
</dbReference>
<sequence>MQMTGNTMVITGGNSGIGRALATAFKELGNTVIITGRNQKTLDETVAAHPGMKAVALDVNNETDVRRVAARLMEEYPALNTVIHNAGIMQEEDLKSGETAAAVLQITTNLLGPILFNSALLPHLLKQPNATILTVSSGLAFVPLSLNPTYSATKAAIHAYTQAMRYQLADTPVQVIELVPPYVRTGLQGERQANDPHAMPLDEYVAETMKLLRQQPEAEEVLVERVQPQRFAEKSGEYAAFFQRMNDTLTTARKS</sequence>
<dbReference type="InterPro" id="IPR036291">
    <property type="entry name" value="NAD(P)-bd_dom_sf"/>
</dbReference>
<dbReference type="SUPFAM" id="SSF51735">
    <property type="entry name" value="NAD(P)-binding Rossmann-fold domains"/>
    <property type="match status" value="1"/>
</dbReference>
<dbReference type="AlphaFoldDB" id="A0A7W8JVT9"/>
<keyword evidence="4" id="KW-1185">Reference proteome</keyword>
<comment type="caution">
    <text evidence="3">The sequence shown here is derived from an EMBL/GenBank/DDBJ whole genome shotgun (WGS) entry which is preliminary data.</text>
</comment>
<dbReference type="InterPro" id="IPR002347">
    <property type="entry name" value="SDR_fam"/>
</dbReference>
<proteinExistence type="inferred from homology"/>
<dbReference type="Gene3D" id="3.40.50.720">
    <property type="entry name" value="NAD(P)-binding Rossmann-like Domain"/>
    <property type="match status" value="1"/>
</dbReference>
<dbReference type="Pfam" id="PF00106">
    <property type="entry name" value="adh_short"/>
    <property type="match status" value="1"/>
</dbReference>
<organism evidence="3 4">
    <name type="scientific">Deinococcus humi</name>
    <dbReference type="NCBI Taxonomy" id="662880"/>
    <lineage>
        <taxon>Bacteria</taxon>
        <taxon>Thermotogati</taxon>
        <taxon>Deinococcota</taxon>
        <taxon>Deinococci</taxon>
        <taxon>Deinococcales</taxon>
        <taxon>Deinococcaceae</taxon>
        <taxon>Deinococcus</taxon>
    </lineage>
</organism>
<protein>
    <submittedName>
        <fullName evidence="3">Putative oxidoreductase</fullName>
        <ecNumber evidence="3">1.-.-.-</ecNumber>
    </submittedName>
</protein>
<evidence type="ECO:0000313" key="4">
    <source>
        <dbReference type="Proteomes" id="UP000552709"/>
    </source>
</evidence>
<comment type="similarity">
    <text evidence="1">Belongs to the short-chain dehydrogenases/reductases (SDR) family.</text>
</comment>
<dbReference type="PROSITE" id="PS00061">
    <property type="entry name" value="ADH_SHORT"/>
    <property type="match status" value="1"/>
</dbReference>
<dbReference type="PANTHER" id="PTHR44169:SF6">
    <property type="entry name" value="NADPH-DEPENDENT 1-ACYLDIHYDROXYACETONE PHOSPHATE REDUCTASE"/>
    <property type="match status" value="1"/>
</dbReference>
<evidence type="ECO:0000256" key="2">
    <source>
        <dbReference type="ARBA" id="ARBA00023002"/>
    </source>
</evidence>
<dbReference type="EMBL" id="JACHFL010000007">
    <property type="protein sequence ID" value="MBB5363758.1"/>
    <property type="molecule type" value="Genomic_DNA"/>
</dbReference>